<dbReference type="Pfam" id="PF10292">
    <property type="entry name" value="7TM_GPCR_Srab"/>
    <property type="match status" value="1"/>
</dbReference>
<keyword evidence="2 5" id="KW-0812">Transmembrane</keyword>
<comment type="subcellular location">
    <subcellularLocation>
        <location evidence="1">Membrane</location>
        <topology evidence="1">Multi-pass membrane protein</topology>
    </subcellularLocation>
</comment>
<keyword evidence="3 5" id="KW-1133">Transmembrane helix</keyword>
<keyword evidence="4 5" id="KW-0472">Membrane</keyword>
<dbReference type="GO" id="GO:0016020">
    <property type="term" value="C:membrane"/>
    <property type="evidence" value="ECO:0007669"/>
    <property type="project" value="UniProtKB-SubCell"/>
</dbReference>
<accession>A0A915B3N5</accession>
<sequence>MEEIVNSGNCSQAQLIYTNAFFLITQFTLLAVNAVGIVLCSCVSLLIITSQVFHLNLRILIMNMYIAVALRTICTTWRSSRNIWMAFAYLAPCEYLSSRQQCILSSTFCAAPLPVIMFSFLAIAIERIFALIFYLKYERFNIPVIAIVLTPATYVKAILQIISLF</sequence>
<feature type="transmembrane region" description="Helical" evidence="5">
    <location>
        <begin position="142"/>
        <end position="162"/>
    </location>
</feature>
<protein>
    <submittedName>
        <fullName evidence="7">G_PROTEIN_RECEP_F1_2 domain-containing protein</fullName>
    </submittedName>
</protein>
<evidence type="ECO:0000256" key="1">
    <source>
        <dbReference type="ARBA" id="ARBA00004141"/>
    </source>
</evidence>
<keyword evidence="6" id="KW-1185">Reference proteome</keyword>
<evidence type="ECO:0000256" key="5">
    <source>
        <dbReference type="SAM" id="Phobius"/>
    </source>
</evidence>
<feature type="transmembrane region" description="Helical" evidence="5">
    <location>
        <begin position="115"/>
        <end position="135"/>
    </location>
</feature>
<evidence type="ECO:0000256" key="2">
    <source>
        <dbReference type="ARBA" id="ARBA00022692"/>
    </source>
</evidence>
<organism evidence="6 7">
    <name type="scientific">Parascaris univalens</name>
    <name type="common">Nematode worm</name>
    <dbReference type="NCBI Taxonomy" id="6257"/>
    <lineage>
        <taxon>Eukaryota</taxon>
        <taxon>Metazoa</taxon>
        <taxon>Ecdysozoa</taxon>
        <taxon>Nematoda</taxon>
        <taxon>Chromadorea</taxon>
        <taxon>Rhabditida</taxon>
        <taxon>Spirurina</taxon>
        <taxon>Ascaridomorpha</taxon>
        <taxon>Ascaridoidea</taxon>
        <taxon>Ascarididae</taxon>
        <taxon>Parascaris</taxon>
    </lineage>
</organism>
<reference evidence="7" key="1">
    <citation type="submission" date="2022-11" db="UniProtKB">
        <authorList>
            <consortium name="WormBaseParasite"/>
        </authorList>
    </citation>
    <scope>IDENTIFICATION</scope>
</reference>
<evidence type="ECO:0000313" key="6">
    <source>
        <dbReference type="Proteomes" id="UP000887569"/>
    </source>
</evidence>
<feature type="transmembrane region" description="Helical" evidence="5">
    <location>
        <begin position="20"/>
        <end position="48"/>
    </location>
</feature>
<proteinExistence type="predicted"/>
<name>A0A915B3N5_PARUN</name>
<evidence type="ECO:0000256" key="3">
    <source>
        <dbReference type="ARBA" id="ARBA00022989"/>
    </source>
</evidence>
<dbReference type="WBParaSite" id="PgR025_g109_t01">
    <property type="protein sequence ID" value="PgR025_g109_t01"/>
    <property type="gene ID" value="PgR025_g109"/>
</dbReference>
<evidence type="ECO:0000256" key="4">
    <source>
        <dbReference type="ARBA" id="ARBA00023136"/>
    </source>
</evidence>
<dbReference type="InterPro" id="IPR019408">
    <property type="entry name" value="7TM_GPCR_serpentine_rcpt_Srab"/>
</dbReference>
<dbReference type="AlphaFoldDB" id="A0A915B3N5"/>
<feature type="transmembrane region" description="Helical" evidence="5">
    <location>
        <begin position="60"/>
        <end position="80"/>
    </location>
</feature>
<evidence type="ECO:0000313" key="7">
    <source>
        <dbReference type="WBParaSite" id="PgR025_g109_t01"/>
    </source>
</evidence>
<dbReference type="Proteomes" id="UP000887569">
    <property type="component" value="Unplaced"/>
</dbReference>